<evidence type="ECO:0000313" key="2">
    <source>
        <dbReference type="EMBL" id="QHN77812.1"/>
    </source>
</evidence>
<accession>A0A6B9VC14</accession>
<name>A0A6B9VC14_ARAHY</name>
<organism evidence="2 3">
    <name type="scientific">Arachis hypogaea</name>
    <name type="common">Peanut</name>
    <dbReference type="NCBI Taxonomy" id="3818"/>
    <lineage>
        <taxon>Eukaryota</taxon>
        <taxon>Viridiplantae</taxon>
        <taxon>Streptophyta</taxon>
        <taxon>Embryophyta</taxon>
        <taxon>Tracheophyta</taxon>
        <taxon>Spermatophyta</taxon>
        <taxon>Magnoliopsida</taxon>
        <taxon>eudicotyledons</taxon>
        <taxon>Gunneridae</taxon>
        <taxon>Pentapetalae</taxon>
        <taxon>rosids</taxon>
        <taxon>fabids</taxon>
        <taxon>Fabales</taxon>
        <taxon>Fabaceae</taxon>
        <taxon>Papilionoideae</taxon>
        <taxon>50 kb inversion clade</taxon>
        <taxon>dalbergioids sensu lato</taxon>
        <taxon>Dalbergieae</taxon>
        <taxon>Pterocarpus clade</taxon>
        <taxon>Arachis</taxon>
    </lineage>
</organism>
<sequence>MEHKDSLPKDLMEDRKEEKEEVNQEISHSFEAESYKDEGFIETPMQEVSEEEITSTITQPPSHDIQEVKATNNNTEKRIVTKPQLIVSMKKKRSTTSNPTPEPPASKFN</sequence>
<feature type="compositionally biased region" description="Basic and acidic residues" evidence="1">
    <location>
        <begin position="1"/>
        <end position="39"/>
    </location>
</feature>
<proteinExistence type="predicted"/>
<reference evidence="2 3" key="1">
    <citation type="submission" date="2020-01" db="EMBL/GenBank/DDBJ databases">
        <title>Genome sequence of Arachis hypogaea, cultivar Shitouqi.</title>
        <authorList>
            <person name="Zhuang W."/>
            <person name="Chen H."/>
            <person name="Varshney R."/>
            <person name="Wang D."/>
            <person name="Ming R."/>
        </authorList>
    </citation>
    <scope>NUCLEOTIDE SEQUENCE [LARGE SCALE GENOMIC DNA]</scope>
    <source>
        <tissue evidence="2">Young leaf</tissue>
    </source>
</reference>
<feature type="region of interest" description="Disordered" evidence="1">
    <location>
        <begin position="1"/>
        <end position="109"/>
    </location>
</feature>
<evidence type="ECO:0000313" key="3">
    <source>
        <dbReference type="Proteomes" id="UP000464620"/>
    </source>
</evidence>
<dbReference type="AlphaFoldDB" id="A0A6B9VC14"/>
<protein>
    <submittedName>
        <fullName evidence="2">Uncharacterized protein</fullName>
    </submittedName>
</protein>
<feature type="compositionally biased region" description="Pro residues" evidence="1">
    <location>
        <begin position="100"/>
        <end position="109"/>
    </location>
</feature>
<dbReference type="Proteomes" id="UP000464620">
    <property type="component" value="Chromosome B09"/>
</dbReference>
<evidence type="ECO:0000256" key="1">
    <source>
        <dbReference type="SAM" id="MobiDB-lite"/>
    </source>
</evidence>
<gene>
    <name evidence="2" type="ORF">DS421_19g656060</name>
</gene>
<dbReference type="EMBL" id="CP031001">
    <property type="protein sequence ID" value="QHN77812.1"/>
    <property type="molecule type" value="Genomic_DNA"/>
</dbReference>